<evidence type="ECO:0000256" key="2">
    <source>
        <dbReference type="SAM" id="Coils"/>
    </source>
</evidence>
<dbReference type="AlphaFoldDB" id="A0A644UEG4"/>
<dbReference type="InterPro" id="IPR050695">
    <property type="entry name" value="N-acetylmuramoyl_amidase_3"/>
</dbReference>
<dbReference type="CDD" id="cd02696">
    <property type="entry name" value="MurNAc-LAA"/>
    <property type="match status" value="1"/>
</dbReference>
<evidence type="ECO:0000259" key="3">
    <source>
        <dbReference type="SMART" id="SM00646"/>
    </source>
</evidence>
<name>A0A644UEG4_9ZZZZ</name>
<sequence length="417" mass="47989">MRRLLIILLLSIIVLPYSFAQETSSSRLSKVVIDPGHGGDKPGAKGKRSLEKDINLAVSLKLGELIKNHLPEVKVVYTRTKDVDVDLIKRSQLANREKADIFISIHCNAAKNPSACGTETFVMGLAKSQANIEAAKKENADILTEANYAENYDGFDPNSPESNIFFALYQNAYLEQSLSLADKMQKHYTSNTKLFDRGVKQAPYLVLYKTSVPAVLTEIGFISNEREEKYLNTEKGQYEIAASIFQAILNYKAKMEGRKITTPSIAELIPQKVIRDEQERIKKEEEERKIKEEQDRIALEKQKEIEAQQKEKEAKEKDSIESKEETNGVVYRVQVFVDKEKLSKEDSRLKELEEVWIYNDNKMWKYTSGYFNNFNQANQYRNILKDKGYKDAFVVIFHKDKRISLEKAKELEEQFNK</sequence>
<organism evidence="4">
    <name type="scientific">bioreactor metagenome</name>
    <dbReference type="NCBI Taxonomy" id="1076179"/>
    <lineage>
        <taxon>unclassified sequences</taxon>
        <taxon>metagenomes</taxon>
        <taxon>ecological metagenomes</taxon>
    </lineage>
</organism>
<dbReference type="PANTHER" id="PTHR30404:SF0">
    <property type="entry name" value="N-ACETYLMURAMOYL-L-ALANINE AMIDASE AMIC"/>
    <property type="match status" value="1"/>
</dbReference>
<dbReference type="Gene3D" id="3.40.630.40">
    <property type="entry name" value="Zn-dependent exopeptidases"/>
    <property type="match status" value="1"/>
</dbReference>
<proteinExistence type="predicted"/>
<dbReference type="Pfam" id="PF01520">
    <property type="entry name" value="Amidase_3"/>
    <property type="match status" value="1"/>
</dbReference>
<keyword evidence="2" id="KW-0175">Coiled coil</keyword>
<comment type="caution">
    <text evidence="4">The sequence shown here is derived from an EMBL/GenBank/DDBJ whole genome shotgun (WGS) entry which is preliminary data.</text>
</comment>
<dbReference type="SUPFAM" id="SSF53187">
    <property type="entry name" value="Zn-dependent exopeptidases"/>
    <property type="match status" value="1"/>
</dbReference>
<feature type="domain" description="MurNAc-LAA" evidence="3">
    <location>
        <begin position="91"/>
        <end position="249"/>
    </location>
</feature>
<dbReference type="FunFam" id="3.40.630.40:FF:000005">
    <property type="entry name" value="N-acetylmuramoyl-L-alanine amidase (AmiA)"/>
    <property type="match status" value="1"/>
</dbReference>
<reference evidence="4" key="1">
    <citation type="submission" date="2019-08" db="EMBL/GenBank/DDBJ databases">
        <authorList>
            <person name="Kucharzyk K."/>
            <person name="Murdoch R.W."/>
            <person name="Higgins S."/>
            <person name="Loffler F."/>
        </authorList>
    </citation>
    <scope>NUCLEOTIDE SEQUENCE</scope>
</reference>
<accession>A0A644UEG4</accession>
<keyword evidence="1" id="KW-0378">Hydrolase</keyword>
<dbReference type="EMBL" id="VSSQ01000105">
    <property type="protein sequence ID" value="MPL77294.1"/>
    <property type="molecule type" value="Genomic_DNA"/>
</dbReference>
<evidence type="ECO:0000313" key="4">
    <source>
        <dbReference type="EMBL" id="MPL77294.1"/>
    </source>
</evidence>
<dbReference type="InterPro" id="IPR002508">
    <property type="entry name" value="MurNAc-LAA_cat"/>
</dbReference>
<dbReference type="PANTHER" id="PTHR30404">
    <property type="entry name" value="N-ACETYLMURAMOYL-L-ALANINE AMIDASE"/>
    <property type="match status" value="1"/>
</dbReference>
<dbReference type="GO" id="GO:0008745">
    <property type="term" value="F:N-acetylmuramoyl-L-alanine amidase activity"/>
    <property type="evidence" value="ECO:0007669"/>
    <property type="project" value="InterPro"/>
</dbReference>
<gene>
    <name evidence="4" type="ORF">SDC9_23148</name>
</gene>
<feature type="coiled-coil region" evidence="2">
    <location>
        <begin position="274"/>
        <end position="325"/>
    </location>
</feature>
<dbReference type="GO" id="GO:0009253">
    <property type="term" value="P:peptidoglycan catabolic process"/>
    <property type="evidence" value="ECO:0007669"/>
    <property type="project" value="InterPro"/>
</dbReference>
<evidence type="ECO:0000256" key="1">
    <source>
        <dbReference type="ARBA" id="ARBA00022801"/>
    </source>
</evidence>
<dbReference type="SMART" id="SM00646">
    <property type="entry name" value="Ami_3"/>
    <property type="match status" value="1"/>
</dbReference>
<dbReference type="GO" id="GO:0030288">
    <property type="term" value="C:outer membrane-bounded periplasmic space"/>
    <property type="evidence" value="ECO:0007669"/>
    <property type="project" value="TreeGrafter"/>
</dbReference>
<protein>
    <recommendedName>
        <fullName evidence="3">MurNAc-LAA domain-containing protein</fullName>
    </recommendedName>
</protein>